<evidence type="ECO:0000313" key="2">
    <source>
        <dbReference type="EMBL" id="CAJ1390610.1"/>
    </source>
</evidence>
<dbReference type="Gene3D" id="3.40.50.1110">
    <property type="entry name" value="SGNH hydrolase"/>
    <property type="match status" value="1"/>
</dbReference>
<dbReference type="Pfam" id="PF13472">
    <property type="entry name" value="Lipase_GDSL_2"/>
    <property type="match status" value="1"/>
</dbReference>
<dbReference type="Proteomes" id="UP001178507">
    <property type="component" value="Unassembled WGS sequence"/>
</dbReference>
<sequence length="268" mass="29326">MLRFLLPAFVVGQSQQDLQNALVLGDSWAEYSLDSLLRHCPLANLVNKGAAGATAAMWAKAEDCITSPHHAICCQANKSCNVAHAVHAMSEAAERVPSIAWVSIGGNDFLNAGCPDEFFFLQYLQKDVEKVVEHLQMLTPQTKIVLTGYCVPSGDLAWHPREACHKPQALLPVNLALKQAAEAKAVAFVNVSTIFGGSFARHSDPTYFQDDIHLNRRGYDRLWEYAPLRQALGCDGTSPDSPDSSLVSDATEVRAVWLLVMLAFMSGW</sequence>
<gene>
    <name evidence="2" type="ORF">EVOR1521_LOCUS15974</name>
</gene>
<dbReference type="SUPFAM" id="SSF52266">
    <property type="entry name" value="SGNH hydrolase"/>
    <property type="match status" value="1"/>
</dbReference>
<protein>
    <recommendedName>
        <fullName evidence="1">SGNH hydrolase-type esterase domain-containing protein</fullName>
    </recommendedName>
</protein>
<evidence type="ECO:0000259" key="1">
    <source>
        <dbReference type="Pfam" id="PF13472"/>
    </source>
</evidence>
<feature type="domain" description="SGNH hydrolase-type esterase" evidence="1">
    <location>
        <begin position="27"/>
        <end position="221"/>
    </location>
</feature>
<keyword evidence="3" id="KW-1185">Reference proteome</keyword>
<dbReference type="AlphaFoldDB" id="A0AA36IN41"/>
<proteinExistence type="predicted"/>
<comment type="caution">
    <text evidence="2">The sequence shown here is derived from an EMBL/GenBank/DDBJ whole genome shotgun (WGS) entry which is preliminary data.</text>
</comment>
<accession>A0AA36IN41</accession>
<dbReference type="InterPro" id="IPR036514">
    <property type="entry name" value="SGNH_hydro_sf"/>
</dbReference>
<dbReference type="EMBL" id="CAUJNA010002112">
    <property type="protein sequence ID" value="CAJ1390610.1"/>
    <property type="molecule type" value="Genomic_DNA"/>
</dbReference>
<evidence type="ECO:0000313" key="3">
    <source>
        <dbReference type="Proteomes" id="UP001178507"/>
    </source>
</evidence>
<dbReference type="InterPro" id="IPR013830">
    <property type="entry name" value="SGNH_hydro"/>
</dbReference>
<name>A0AA36IN41_9DINO</name>
<organism evidence="2 3">
    <name type="scientific">Effrenium voratum</name>
    <dbReference type="NCBI Taxonomy" id="2562239"/>
    <lineage>
        <taxon>Eukaryota</taxon>
        <taxon>Sar</taxon>
        <taxon>Alveolata</taxon>
        <taxon>Dinophyceae</taxon>
        <taxon>Suessiales</taxon>
        <taxon>Symbiodiniaceae</taxon>
        <taxon>Effrenium</taxon>
    </lineage>
</organism>
<reference evidence="2" key="1">
    <citation type="submission" date="2023-08" db="EMBL/GenBank/DDBJ databases">
        <authorList>
            <person name="Chen Y."/>
            <person name="Shah S."/>
            <person name="Dougan E. K."/>
            <person name="Thang M."/>
            <person name="Chan C."/>
        </authorList>
    </citation>
    <scope>NUCLEOTIDE SEQUENCE</scope>
</reference>